<name>A0A812UFX5_9DINO</name>
<evidence type="ECO:0000313" key="3">
    <source>
        <dbReference type="Proteomes" id="UP000601435"/>
    </source>
</evidence>
<accession>A0A812UFX5</accession>
<keyword evidence="1" id="KW-0812">Transmembrane</keyword>
<keyword evidence="1" id="KW-0472">Membrane</keyword>
<comment type="caution">
    <text evidence="2">The sequence shown here is derived from an EMBL/GenBank/DDBJ whole genome shotgun (WGS) entry which is preliminary data.</text>
</comment>
<keyword evidence="3" id="KW-1185">Reference proteome</keyword>
<organism evidence="2 3">
    <name type="scientific">Symbiodinium necroappetens</name>
    <dbReference type="NCBI Taxonomy" id="1628268"/>
    <lineage>
        <taxon>Eukaryota</taxon>
        <taxon>Sar</taxon>
        <taxon>Alveolata</taxon>
        <taxon>Dinophyceae</taxon>
        <taxon>Suessiales</taxon>
        <taxon>Symbiodiniaceae</taxon>
        <taxon>Symbiodinium</taxon>
    </lineage>
</organism>
<reference evidence="2" key="1">
    <citation type="submission" date="2021-02" db="EMBL/GenBank/DDBJ databases">
        <authorList>
            <person name="Dougan E. K."/>
            <person name="Rhodes N."/>
            <person name="Thang M."/>
            <person name="Chan C."/>
        </authorList>
    </citation>
    <scope>NUCLEOTIDE SEQUENCE</scope>
</reference>
<keyword evidence="1" id="KW-1133">Transmembrane helix</keyword>
<feature type="transmembrane region" description="Helical" evidence="1">
    <location>
        <begin position="102"/>
        <end position="124"/>
    </location>
</feature>
<dbReference type="EMBL" id="CAJNJA010027409">
    <property type="protein sequence ID" value="CAE7574999.1"/>
    <property type="molecule type" value="Genomic_DNA"/>
</dbReference>
<evidence type="ECO:0000256" key="1">
    <source>
        <dbReference type="SAM" id="Phobius"/>
    </source>
</evidence>
<evidence type="ECO:0000313" key="2">
    <source>
        <dbReference type="EMBL" id="CAE7574999.1"/>
    </source>
</evidence>
<sequence length="130" mass="13518">MANECLTAAVFLQVTNLPLILTSFSSAPTATGFGIGLMLALAGLTTTSAEGTIDEKRQVMSAKSTLVATSWANRAVRVSKGLVDSYAAIHFAAVRKGTSSSILHAILTFLGVAAVAFTAAMWLITGYYGQ</sequence>
<proteinExistence type="predicted"/>
<dbReference type="Proteomes" id="UP000601435">
    <property type="component" value="Unassembled WGS sequence"/>
</dbReference>
<protein>
    <submittedName>
        <fullName evidence="2">Uncharacterized protein</fullName>
    </submittedName>
</protein>
<dbReference type="AlphaFoldDB" id="A0A812UFX5"/>
<gene>
    <name evidence="2" type="ORF">SNEC2469_LOCUS16784</name>
</gene>
<dbReference type="OrthoDB" id="439484at2759"/>